<protein>
    <recommendedName>
        <fullName evidence="6">t-SNARE coiled-coil homology domain-containing protein</fullName>
    </recommendedName>
</protein>
<dbReference type="SUPFAM" id="SSF47661">
    <property type="entry name" value="t-snare proteins"/>
    <property type="match status" value="1"/>
</dbReference>
<evidence type="ECO:0000256" key="1">
    <source>
        <dbReference type="ARBA" id="ARBA00004211"/>
    </source>
</evidence>
<dbReference type="InterPro" id="IPR010989">
    <property type="entry name" value="SNARE"/>
</dbReference>
<dbReference type="InterPro" id="IPR006011">
    <property type="entry name" value="Syntaxin_N"/>
</dbReference>
<dbReference type="PANTHER" id="PTHR19957">
    <property type="entry name" value="SYNTAXIN"/>
    <property type="match status" value="1"/>
</dbReference>
<dbReference type="GO" id="GO:0000149">
    <property type="term" value="F:SNARE binding"/>
    <property type="evidence" value="ECO:0007669"/>
    <property type="project" value="TreeGrafter"/>
</dbReference>
<dbReference type="Pfam" id="PF00804">
    <property type="entry name" value="Syntaxin"/>
    <property type="match status" value="1"/>
</dbReference>
<reference evidence="7" key="1">
    <citation type="submission" date="2021-01" db="EMBL/GenBank/DDBJ databases">
        <authorList>
            <person name="Corre E."/>
            <person name="Pelletier E."/>
            <person name="Niang G."/>
            <person name="Scheremetjew M."/>
            <person name="Finn R."/>
            <person name="Kale V."/>
            <person name="Holt S."/>
            <person name="Cochrane G."/>
            <person name="Meng A."/>
            <person name="Brown T."/>
            <person name="Cohen L."/>
        </authorList>
    </citation>
    <scope>NUCLEOTIDE SEQUENCE</scope>
    <source>
        <strain evidence="7">WS</strain>
    </source>
</reference>
<feature type="domain" description="T-SNARE coiled-coil homology" evidence="6">
    <location>
        <begin position="208"/>
        <end position="270"/>
    </location>
</feature>
<evidence type="ECO:0000256" key="2">
    <source>
        <dbReference type="ARBA" id="ARBA00009063"/>
    </source>
</evidence>
<evidence type="ECO:0000256" key="3">
    <source>
        <dbReference type="ARBA" id="ARBA00022692"/>
    </source>
</evidence>
<dbReference type="GO" id="GO:0005484">
    <property type="term" value="F:SNAP receptor activity"/>
    <property type="evidence" value="ECO:0007669"/>
    <property type="project" value="TreeGrafter"/>
</dbReference>
<dbReference type="PROSITE" id="PS50192">
    <property type="entry name" value="T_SNARE"/>
    <property type="match status" value="1"/>
</dbReference>
<evidence type="ECO:0000313" key="7">
    <source>
        <dbReference type="EMBL" id="CAD9082442.1"/>
    </source>
</evidence>
<sequence>MTTAIEGIGRDRLAELRSKYDISLTDDVADHASIPDESKFVSTFYSKVANIKAKLSDIDSEINELNQNYKVLLGTSTGTSEHKKLKEKIGPLRKSANTKLFEVKDGVAELQRENKKVAFLSAEYRMRENQQMALNQEFTRLLEKFNRVNATFREMEEGNLKRQIKVVDPDLPDEKVEQMLEDKEFDISKYMDKILLGSSAKSTVTAMYMSAKETRDDLLELETSMEELVVLFRDLNTLVRDQSSMINNIEFNVQRTSEAMAEGVKNVRTARKRAKKCIIM</sequence>
<proteinExistence type="inferred from homology"/>
<dbReference type="InterPro" id="IPR000727">
    <property type="entry name" value="T_SNARE_dom"/>
</dbReference>
<organism evidence="7">
    <name type="scientific">Percolomonas cosmopolitus</name>
    <dbReference type="NCBI Taxonomy" id="63605"/>
    <lineage>
        <taxon>Eukaryota</taxon>
        <taxon>Discoba</taxon>
        <taxon>Heterolobosea</taxon>
        <taxon>Tetramitia</taxon>
        <taxon>Eutetramitia</taxon>
        <taxon>Percolomonadidae</taxon>
        <taxon>Percolomonas</taxon>
    </lineage>
</organism>
<dbReference type="PANTHER" id="PTHR19957:SF307">
    <property type="entry name" value="PROTEIN SSO1-RELATED"/>
    <property type="match status" value="1"/>
</dbReference>
<dbReference type="GO" id="GO:0006886">
    <property type="term" value="P:intracellular protein transport"/>
    <property type="evidence" value="ECO:0007669"/>
    <property type="project" value="TreeGrafter"/>
</dbReference>
<dbReference type="GO" id="GO:0006906">
    <property type="term" value="P:vesicle fusion"/>
    <property type="evidence" value="ECO:0007669"/>
    <property type="project" value="TreeGrafter"/>
</dbReference>
<dbReference type="InterPro" id="IPR045242">
    <property type="entry name" value="Syntaxin"/>
</dbReference>
<evidence type="ECO:0000256" key="4">
    <source>
        <dbReference type="ARBA" id="ARBA00022989"/>
    </source>
</evidence>
<dbReference type="SMART" id="SM00397">
    <property type="entry name" value="t_SNARE"/>
    <property type="match status" value="1"/>
</dbReference>
<accession>A0A7S1KQT0</accession>
<evidence type="ECO:0000256" key="5">
    <source>
        <dbReference type="ARBA" id="ARBA00023136"/>
    </source>
</evidence>
<dbReference type="GO" id="GO:0012505">
    <property type="term" value="C:endomembrane system"/>
    <property type="evidence" value="ECO:0007669"/>
    <property type="project" value="TreeGrafter"/>
</dbReference>
<dbReference type="EMBL" id="HBGD01006808">
    <property type="protein sequence ID" value="CAD9082442.1"/>
    <property type="molecule type" value="Transcribed_RNA"/>
</dbReference>
<evidence type="ECO:0000259" key="6">
    <source>
        <dbReference type="PROSITE" id="PS50192"/>
    </source>
</evidence>
<dbReference type="GO" id="GO:0031201">
    <property type="term" value="C:SNARE complex"/>
    <property type="evidence" value="ECO:0007669"/>
    <property type="project" value="TreeGrafter"/>
</dbReference>
<dbReference type="GO" id="GO:0006887">
    <property type="term" value="P:exocytosis"/>
    <property type="evidence" value="ECO:0007669"/>
    <property type="project" value="TreeGrafter"/>
</dbReference>
<gene>
    <name evidence="7" type="ORF">PCOS0759_LOCUS5682</name>
</gene>
<name>A0A7S1KQT0_9EUKA</name>
<keyword evidence="4" id="KW-1133">Transmembrane helix</keyword>
<dbReference type="AlphaFoldDB" id="A0A7S1KQT0"/>
<keyword evidence="5" id="KW-0472">Membrane</keyword>
<keyword evidence="3" id="KW-0812">Transmembrane</keyword>
<dbReference type="GO" id="GO:0005886">
    <property type="term" value="C:plasma membrane"/>
    <property type="evidence" value="ECO:0007669"/>
    <property type="project" value="TreeGrafter"/>
</dbReference>
<comment type="subcellular location">
    <subcellularLocation>
        <location evidence="1">Membrane</location>
        <topology evidence="1">Single-pass type IV membrane protein</topology>
    </subcellularLocation>
</comment>
<dbReference type="GO" id="GO:0048278">
    <property type="term" value="P:vesicle docking"/>
    <property type="evidence" value="ECO:0007669"/>
    <property type="project" value="TreeGrafter"/>
</dbReference>
<dbReference type="Gene3D" id="1.20.58.70">
    <property type="match status" value="1"/>
</dbReference>
<comment type="similarity">
    <text evidence="2">Belongs to the syntaxin family.</text>
</comment>